<keyword evidence="3" id="KW-1185">Reference proteome</keyword>
<evidence type="ECO:0000313" key="3">
    <source>
        <dbReference type="Proteomes" id="UP000707451"/>
    </source>
</evidence>
<comment type="caution">
    <text evidence="2">The sequence shown here is derived from an EMBL/GenBank/DDBJ whole genome shotgun (WGS) entry which is preliminary data.</text>
</comment>
<protein>
    <submittedName>
        <fullName evidence="2">Uncharacterized protein</fullName>
    </submittedName>
</protein>
<gene>
    <name evidence="2" type="ORF">KI688_001822</name>
</gene>
<feature type="region of interest" description="Disordered" evidence="1">
    <location>
        <begin position="1"/>
        <end position="28"/>
    </location>
</feature>
<dbReference type="AlphaFoldDB" id="A0A9P7XTB0"/>
<proteinExistence type="predicted"/>
<organism evidence="2 3">
    <name type="scientific">Linnemannia hyalina</name>
    <dbReference type="NCBI Taxonomy" id="64524"/>
    <lineage>
        <taxon>Eukaryota</taxon>
        <taxon>Fungi</taxon>
        <taxon>Fungi incertae sedis</taxon>
        <taxon>Mucoromycota</taxon>
        <taxon>Mortierellomycotina</taxon>
        <taxon>Mortierellomycetes</taxon>
        <taxon>Mortierellales</taxon>
        <taxon>Mortierellaceae</taxon>
        <taxon>Linnemannia</taxon>
    </lineage>
</organism>
<feature type="compositionally biased region" description="Polar residues" evidence="1">
    <location>
        <begin position="1"/>
        <end position="15"/>
    </location>
</feature>
<sequence>MSNIKRTLSNDQSFQAHPKDSTENFNYNSNASNESINTWSPFKKHVAWALDAIAKKEEVTMPTFAAKFEYHMEGGGERVAKKLILDETDDLARSPTTLGREHRQSSPPGPSASSGLPIQAAPSPFEPGVGAEQPGPSAPLSGAARNEEDLMEVQSYWEHHRVLIGADLMAYRDRAVAENGAVKESHEKLAVNFVFLIEADYQTGGLQVEVEDETWEALCDAIKDLVPPLMNEDIIEIHQWARRLAQNKQGAFERLLEDLPPRNRCLKSILTEMPSIDFYTMHLRAEATYVMNRFATAFIAPEALNVSPLVQLMEAFEHAKSKVEWTVEQIRKVKVRPSANPLVPLWWLRPSFPKPVRCRVDDSD</sequence>
<reference evidence="2" key="1">
    <citation type="submission" date="2021-06" db="EMBL/GenBank/DDBJ databases">
        <title>Genome Sequence of Mortierella hyaline Strain SCG-10, a Cold-Adapted, Nitrate-Reducing Fungus Isolated from Soil in Minnesota, USA.</title>
        <authorList>
            <person name="Aldossari N."/>
        </authorList>
    </citation>
    <scope>NUCLEOTIDE SEQUENCE</scope>
    <source>
        <strain evidence="2">SCG-10</strain>
    </source>
</reference>
<dbReference type="OrthoDB" id="2443381at2759"/>
<evidence type="ECO:0000256" key="1">
    <source>
        <dbReference type="SAM" id="MobiDB-lite"/>
    </source>
</evidence>
<feature type="region of interest" description="Disordered" evidence="1">
    <location>
        <begin position="95"/>
        <end position="143"/>
    </location>
</feature>
<accession>A0A9P7XTB0</accession>
<evidence type="ECO:0000313" key="2">
    <source>
        <dbReference type="EMBL" id="KAG9065534.1"/>
    </source>
</evidence>
<name>A0A9P7XTB0_9FUNG</name>
<dbReference type="Proteomes" id="UP000707451">
    <property type="component" value="Unassembled WGS sequence"/>
</dbReference>
<dbReference type="EMBL" id="JAHRHY010000011">
    <property type="protein sequence ID" value="KAG9065534.1"/>
    <property type="molecule type" value="Genomic_DNA"/>
</dbReference>